<gene>
    <name evidence="5" type="ORF">SAMN04489841_3790</name>
</gene>
<evidence type="ECO:0000313" key="5">
    <source>
        <dbReference type="EMBL" id="SER40925.1"/>
    </source>
</evidence>
<evidence type="ECO:0000313" key="6">
    <source>
        <dbReference type="Proteomes" id="UP000199114"/>
    </source>
</evidence>
<proteinExistence type="inferred from homology"/>
<dbReference type="Pfam" id="PF13302">
    <property type="entry name" value="Acetyltransf_3"/>
    <property type="match status" value="1"/>
</dbReference>
<dbReference type="PROSITE" id="PS51186">
    <property type="entry name" value="GNAT"/>
    <property type="match status" value="1"/>
</dbReference>
<accession>A0A1H9NZ48</accession>
<dbReference type="PANTHER" id="PTHR43792">
    <property type="entry name" value="GNAT FAMILY, PUTATIVE (AFU_ORTHOLOGUE AFUA_3G00765)-RELATED-RELATED"/>
    <property type="match status" value="1"/>
</dbReference>
<evidence type="ECO:0000256" key="3">
    <source>
        <dbReference type="ARBA" id="ARBA00038502"/>
    </source>
</evidence>
<name>A0A1H9NZ48_9EURY</name>
<dbReference type="STRING" id="1186196.SAMN04489841_3790"/>
<keyword evidence="1 5" id="KW-0808">Transferase</keyword>
<keyword evidence="2" id="KW-0012">Acyltransferase</keyword>
<dbReference type="RefSeq" id="WP_090620485.1">
    <property type="nucleotide sequence ID" value="NZ_FOFD01000005.1"/>
</dbReference>
<dbReference type="SUPFAM" id="SSF55729">
    <property type="entry name" value="Acyl-CoA N-acyltransferases (Nat)"/>
    <property type="match status" value="1"/>
</dbReference>
<organism evidence="5 6">
    <name type="scientific">Natrinema salaciae</name>
    <dbReference type="NCBI Taxonomy" id="1186196"/>
    <lineage>
        <taxon>Archaea</taxon>
        <taxon>Methanobacteriati</taxon>
        <taxon>Methanobacteriota</taxon>
        <taxon>Stenosarchaea group</taxon>
        <taxon>Halobacteria</taxon>
        <taxon>Halobacteriales</taxon>
        <taxon>Natrialbaceae</taxon>
        <taxon>Natrinema</taxon>
    </lineage>
</organism>
<dbReference type="InterPro" id="IPR000182">
    <property type="entry name" value="GNAT_dom"/>
</dbReference>
<sequence length="195" mass="22535">MSDDIPGSTFIEGERVRLKTVEEGDFDFLRNNINDARIRRAMLGAGPTNTRQLRNNHTEERDYQFVIATADSRVGYISIHDVSYTHGTAAISYWVAPEKQGQGHATEAIQLLVQYAFDQLRLHKLRADVREFNNPSRRVLEKIGFKHEGVLRESRYVDGEYWHRHRYGVLRHEWDATTVECQEVSTTGEWGDSPD</sequence>
<evidence type="ECO:0000256" key="1">
    <source>
        <dbReference type="ARBA" id="ARBA00022679"/>
    </source>
</evidence>
<dbReference type="Proteomes" id="UP000199114">
    <property type="component" value="Unassembled WGS sequence"/>
</dbReference>
<dbReference type="InterPro" id="IPR051531">
    <property type="entry name" value="N-acetyltransferase"/>
</dbReference>
<comment type="similarity">
    <text evidence="3">Belongs to the acetyltransferase family. RimJ subfamily.</text>
</comment>
<evidence type="ECO:0000259" key="4">
    <source>
        <dbReference type="PROSITE" id="PS51186"/>
    </source>
</evidence>
<dbReference type="InterPro" id="IPR016181">
    <property type="entry name" value="Acyl_CoA_acyltransferase"/>
</dbReference>
<dbReference type="PANTHER" id="PTHR43792:SF8">
    <property type="entry name" value="[RIBOSOMAL PROTEIN US5]-ALANINE N-ACETYLTRANSFERASE"/>
    <property type="match status" value="1"/>
</dbReference>
<evidence type="ECO:0000256" key="2">
    <source>
        <dbReference type="ARBA" id="ARBA00023315"/>
    </source>
</evidence>
<dbReference type="CDD" id="cd04301">
    <property type="entry name" value="NAT_SF"/>
    <property type="match status" value="1"/>
</dbReference>
<protein>
    <submittedName>
        <fullName evidence="5">Protein N-acetyltransferase, RimJ/RimL family</fullName>
    </submittedName>
</protein>
<keyword evidence="6" id="KW-1185">Reference proteome</keyword>
<dbReference type="Gene3D" id="3.40.630.30">
    <property type="match status" value="1"/>
</dbReference>
<reference evidence="6" key="1">
    <citation type="submission" date="2016-10" db="EMBL/GenBank/DDBJ databases">
        <authorList>
            <person name="Varghese N."/>
            <person name="Submissions S."/>
        </authorList>
    </citation>
    <scope>NUCLEOTIDE SEQUENCE [LARGE SCALE GENOMIC DNA]</scope>
    <source>
        <strain evidence="6">DSM 25055</strain>
    </source>
</reference>
<dbReference type="GO" id="GO:0016747">
    <property type="term" value="F:acyltransferase activity, transferring groups other than amino-acyl groups"/>
    <property type="evidence" value="ECO:0007669"/>
    <property type="project" value="InterPro"/>
</dbReference>
<feature type="domain" description="N-acetyltransferase" evidence="4">
    <location>
        <begin position="16"/>
        <end position="168"/>
    </location>
</feature>
<dbReference type="OrthoDB" id="120213at2157"/>
<dbReference type="AlphaFoldDB" id="A0A1H9NZ48"/>
<dbReference type="EMBL" id="FOFD01000005">
    <property type="protein sequence ID" value="SER40925.1"/>
    <property type="molecule type" value="Genomic_DNA"/>
</dbReference>